<dbReference type="Gene3D" id="3.40.462.20">
    <property type="match status" value="1"/>
</dbReference>
<dbReference type="InterPro" id="IPR016166">
    <property type="entry name" value="FAD-bd_PCMH"/>
</dbReference>
<dbReference type="EMBL" id="JABFAI010000070">
    <property type="protein sequence ID" value="KAF4957446.1"/>
    <property type="molecule type" value="Genomic_DNA"/>
</dbReference>
<evidence type="ECO:0000313" key="8">
    <source>
        <dbReference type="Proteomes" id="UP000604273"/>
    </source>
</evidence>
<dbReference type="InterPro" id="IPR012951">
    <property type="entry name" value="BBE"/>
</dbReference>
<sequence length="585" mass="65689">MATGRSGLPQLTEGEKKTQIRLLELCMEQVGFFRGKKIPVYTPGELEYEKSVANANLLYRFERPGCVIQPEHESHVRIIVQRAKKVGLPMRIKNGGHSYAGFSAINNGISIDLVNMKRVDLDVENKTITMDAGALWAHAYHELINDHHDKLIINGGRCPSVGVSGFTLGGGLAPFTRSFGLGSDTLLEARIVTADHGIIQVSPNDSDPEKKRLFWALCGAGGNNFGVVTQLKMKVQELHHKYLVAGVYTWAPAHCPASEKAFTEAMIKFYTADWTTNMTIDSSWLMDLKDAREDPSVRFLVYYNGLETEFDKEVDERLGECGKAGEKDKSLAKQLKDRTLQENSTLFLHETLVAQWSEETQKALPSNALFRIYTSFSFTKASVKNNISEIIKTLKKQLVAFKAEFKGEEGSIRVTWIHSGGKSSEKGPHDSAYPWRECVYHTYIMIEWKDKWLETRMRQFLTDFNKELRNYSMDGLGVYVNFPDATLDEETYEKAYYGLNREELQSIKAYWDKDNIFVWPHGVRVGPHVESEGTVMEFAAPPLPPSSNPAVEGFVNPREAAGVSVCMSWDTFNPASGSPIVNLGN</sequence>
<feature type="domain" description="FAD-binding PCMH-type" evidence="6">
    <location>
        <begin position="60"/>
        <end position="238"/>
    </location>
</feature>
<comment type="cofactor">
    <cofactor evidence="1">
        <name>FAD</name>
        <dbReference type="ChEBI" id="CHEBI:57692"/>
    </cofactor>
</comment>
<evidence type="ECO:0000313" key="7">
    <source>
        <dbReference type="EMBL" id="KAF4957446.1"/>
    </source>
</evidence>
<dbReference type="InterPro" id="IPR006094">
    <property type="entry name" value="Oxid_FAD_bind_N"/>
</dbReference>
<dbReference type="SUPFAM" id="SSF56176">
    <property type="entry name" value="FAD-binding/transporter-associated domain-like"/>
    <property type="match status" value="1"/>
</dbReference>
<reference evidence="7" key="1">
    <citation type="journal article" date="2020" name="BMC Genomics">
        <title>Correction to: Identification and distribution of gene clusters required for synthesis of sphingolipid metabolism inhibitors in diverse species of the filamentous fungus Fusarium.</title>
        <authorList>
            <person name="Kim H.S."/>
            <person name="Lohmar J.M."/>
            <person name="Busman M."/>
            <person name="Brown D.W."/>
            <person name="Naumann T.A."/>
            <person name="Divon H.H."/>
            <person name="Lysoe E."/>
            <person name="Uhlig S."/>
            <person name="Proctor R.H."/>
        </authorList>
    </citation>
    <scope>NUCLEOTIDE SEQUENCE</scope>
    <source>
        <strain evidence="7">NRRL 45417</strain>
    </source>
</reference>
<reference evidence="7" key="2">
    <citation type="submission" date="2020-05" db="EMBL/GenBank/DDBJ databases">
        <authorList>
            <person name="Kim H.-S."/>
            <person name="Proctor R.H."/>
            <person name="Brown D.W."/>
        </authorList>
    </citation>
    <scope>NUCLEOTIDE SEQUENCE</scope>
    <source>
        <strain evidence="7">NRRL 45417</strain>
    </source>
</reference>
<keyword evidence="5" id="KW-0560">Oxidoreductase</keyword>
<dbReference type="PROSITE" id="PS51387">
    <property type="entry name" value="FAD_PCMH"/>
    <property type="match status" value="1"/>
</dbReference>
<dbReference type="InterPro" id="IPR016169">
    <property type="entry name" value="FAD-bd_PCMH_sub2"/>
</dbReference>
<dbReference type="InterPro" id="IPR050416">
    <property type="entry name" value="FAD-linked_Oxidoreductase"/>
</dbReference>
<keyword evidence="8" id="KW-1185">Reference proteome</keyword>
<dbReference type="AlphaFoldDB" id="A0A8H4TGP8"/>
<name>A0A8H4TGP8_9HYPO</name>
<keyword evidence="3" id="KW-0285">Flavoprotein</keyword>
<evidence type="ECO:0000256" key="5">
    <source>
        <dbReference type="ARBA" id="ARBA00023002"/>
    </source>
</evidence>
<evidence type="ECO:0000256" key="2">
    <source>
        <dbReference type="ARBA" id="ARBA00005466"/>
    </source>
</evidence>
<dbReference type="OrthoDB" id="407275at2759"/>
<dbReference type="InterPro" id="IPR036318">
    <property type="entry name" value="FAD-bd_PCMH-like_sf"/>
</dbReference>
<evidence type="ECO:0000259" key="6">
    <source>
        <dbReference type="PROSITE" id="PS51387"/>
    </source>
</evidence>
<keyword evidence="4" id="KW-0274">FAD</keyword>
<evidence type="ECO:0000256" key="4">
    <source>
        <dbReference type="ARBA" id="ARBA00022827"/>
    </source>
</evidence>
<organism evidence="7 8">
    <name type="scientific">Fusarium gaditjirri</name>
    <dbReference type="NCBI Taxonomy" id="282569"/>
    <lineage>
        <taxon>Eukaryota</taxon>
        <taxon>Fungi</taxon>
        <taxon>Dikarya</taxon>
        <taxon>Ascomycota</taxon>
        <taxon>Pezizomycotina</taxon>
        <taxon>Sordariomycetes</taxon>
        <taxon>Hypocreomycetidae</taxon>
        <taxon>Hypocreales</taxon>
        <taxon>Nectriaceae</taxon>
        <taxon>Fusarium</taxon>
        <taxon>Fusarium nisikadoi species complex</taxon>
    </lineage>
</organism>
<dbReference type="GO" id="GO:0071949">
    <property type="term" value="F:FAD binding"/>
    <property type="evidence" value="ECO:0007669"/>
    <property type="project" value="InterPro"/>
</dbReference>
<dbReference type="Pfam" id="PF01565">
    <property type="entry name" value="FAD_binding_4"/>
    <property type="match status" value="1"/>
</dbReference>
<dbReference type="PANTHER" id="PTHR42973:SF39">
    <property type="entry name" value="FAD-BINDING PCMH-TYPE DOMAIN-CONTAINING PROTEIN"/>
    <property type="match status" value="1"/>
</dbReference>
<protein>
    <recommendedName>
        <fullName evidence="6">FAD-binding PCMH-type domain-containing protein</fullName>
    </recommendedName>
</protein>
<evidence type="ECO:0000256" key="3">
    <source>
        <dbReference type="ARBA" id="ARBA00022630"/>
    </source>
</evidence>
<dbReference type="PANTHER" id="PTHR42973">
    <property type="entry name" value="BINDING OXIDOREDUCTASE, PUTATIVE (AFU_ORTHOLOGUE AFUA_1G17690)-RELATED"/>
    <property type="match status" value="1"/>
</dbReference>
<comment type="similarity">
    <text evidence="2">Belongs to the oxygen-dependent FAD-linked oxidoreductase family.</text>
</comment>
<accession>A0A8H4TGP8</accession>
<proteinExistence type="inferred from homology"/>
<dbReference type="Gene3D" id="3.30.465.10">
    <property type="match status" value="1"/>
</dbReference>
<evidence type="ECO:0000256" key="1">
    <source>
        <dbReference type="ARBA" id="ARBA00001974"/>
    </source>
</evidence>
<dbReference type="Pfam" id="PF08031">
    <property type="entry name" value="BBE"/>
    <property type="match status" value="1"/>
</dbReference>
<dbReference type="Proteomes" id="UP000604273">
    <property type="component" value="Unassembled WGS sequence"/>
</dbReference>
<comment type="caution">
    <text evidence="7">The sequence shown here is derived from an EMBL/GenBank/DDBJ whole genome shotgun (WGS) entry which is preliminary data.</text>
</comment>
<dbReference type="GO" id="GO:0016491">
    <property type="term" value="F:oxidoreductase activity"/>
    <property type="evidence" value="ECO:0007669"/>
    <property type="project" value="UniProtKB-KW"/>
</dbReference>
<gene>
    <name evidence="7" type="ORF">FGADI_3082</name>
</gene>